<dbReference type="AlphaFoldDB" id="A0A8X6MCN7"/>
<comment type="caution">
    <text evidence="1">The sequence shown here is derived from an EMBL/GenBank/DDBJ whole genome shotgun (WGS) entry which is preliminary data.</text>
</comment>
<dbReference type="EMBL" id="BMAW01090383">
    <property type="protein sequence ID" value="GFS44522.1"/>
    <property type="molecule type" value="Genomic_DNA"/>
</dbReference>
<evidence type="ECO:0000313" key="2">
    <source>
        <dbReference type="Proteomes" id="UP000887013"/>
    </source>
</evidence>
<dbReference type="Proteomes" id="UP000887013">
    <property type="component" value="Unassembled WGS sequence"/>
</dbReference>
<gene>
    <name evidence="1" type="ORF">NPIL_167561</name>
</gene>
<name>A0A8X6MCN7_NEPPI</name>
<evidence type="ECO:0000313" key="1">
    <source>
        <dbReference type="EMBL" id="GFS44522.1"/>
    </source>
</evidence>
<reference evidence="1" key="1">
    <citation type="submission" date="2020-08" db="EMBL/GenBank/DDBJ databases">
        <title>Multicomponent nature underlies the extraordinary mechanical properties of spider dragline silk.</title>
        <authorList>
            <person name="Kono N."/>
            <person name="Nakamura H."/>
            <person name="Mori M."/>
            <person name="Yoshida Y."/>
            <person name="Ohtoshi R."/>
            <person name="Malay A.D."/>
            <person name="Moran D.A.P."/>
            <person name="Tomita M."/>
            <person name="Numata K."/>
            <person name="Arakawa K."/>
        </authorList>
    </citation>
    <scope>NUCLEOTIDE SEQUENCE</scope>
</reference>
<accession>A0A8X6MCN7</accession>
<protein>
    <submittedName>
        <fullName evidence="1">Uncharacterized protein</fullName>
    </submittedName>
</protein>
<proteinExistence type="predicted"/>
<sequence>MMAGPADIDLFHFILEPCQGFSTPRFLDTRHVLLKRRQRTAQVNSMMVNAGGENASFCYWTFGPIELRIDMCVQALSSKHQNIDMIKVCRNKQTVSR</sequence>
<organism evidence="1 2">
    <name type="scientific">Nephila pilipes</name>
    <name type="common">Giant wood spider</name>
    <name type="synonym">Nephila maculata</name>
    <dbReference type="NCBI Taxonomy" id="299642"/>
    <lineage>
        <taxon>Eukaryota</taxon>
        <taxon>Metazoa</taxon>
        <taxon>Ecdysozoa</taxon>
        <taxon>Arthropoda</taxon>
        <taxon>Chelicerata</taxon>
        <taxon>Arachnida</taxon>
        <taxon>Araneae</taxon>
        <taxon>Araneomorphae</taxon>
        <taxon>Entelegynae</taxon>
        <taxon>Araneoidea</taxon>
        <taxon>Nephilidae</taxon>
        <taxon>Nephila</taxon>
    </lineage>
</organism>
<keyword evidence="2" id="KW-1185">Reference proteome</keyword>